<name>A0A1W1ELH8_9ZZZZ</name>
<sequence length="672" mass="77837">MENTKLKNQLKHSIEQISKISDKEKIFDIIENTLKELTYSEFAKFLIYDSSKKLLYSNNSLSYDMSYPKGLLGISFLTKKYSIYNHIASEKAYEPSIDNPNNRKLRSQLIVPILKDDNIIAMVRLSRSIYYKTSHYSKKEIDIVNTLFEFCDKSIQKILSDKDTNYNIKIDSTKINNQISKIHKKRVNSDINSTMLFLSNTVHDIRTPANSLYGFLEILEAQIDDKRLKDYIINAKESALFINTLTDSILEQVKDTHQIESSRPEVITPIKFFAQIANIFSANMSKKDINYSVYICPYIPKEIEIDKLKLKRIIINLIGNAYKFTPSHKNIHFDVRCNKDKKELEIHIKDTGLGIDKSRQKAIFNSFEQAQEDTSEHFGGTGLGLAISSKYVKDLGGELKLISELDKGSTFYFNLPLKIINKEPSKEPFSNFNKKIVILTDKDKYKIDVDNIKFYLTKLEMPEEKIVVSDILEDKTTHLFCFEHKLSQEIIDKVKANNIKLVIIEEKLFSLSRNELYKDMNIISKNTYYGDKIYSSVFSGKKLKILIGDDNKINLVLLTAMLSSEYCSVDTAEDGEEILKKLKYAVEEEKKPYDIIFLDEHMPIISGSKLLNQFREIEKKYSLKPIFAISVTGDPSMSEEDKSYYDFEMNKPFKKQDVEESIKIFREKTKIN</sequence>
<organism evidence="8">
    <name type="scientific">hydrothermal vent metagenome</name>
    <dbReference type="NCBI Taxonomy" id="652676"/>
    <lineage>
        <taxon>unclassified sequences</taxon>
        <taxon>metagenomes</taxon>
        <taxon>ecological metagenomes</taxon>
    </lineage>
</organism>
<dbReference type="SUPFAM" id="SSF55874">
    <property type="entry name" value="ATPase domain of HSP90 chaperone/DNA topoisomerase II/histidine kinase"/>
    <property type="match status" value="1"/>
</dbReference>
<dbReference type="Gene3D" id="3.30.565.10">
    <property type="entry name" value="Histidine kinase-like ATPase, C-terminal domain"/>
    <property type="match status" value="1"/>
</dbReference>
<evidence type="ECO:0000256" key="3">
    <source>
        <dbReference type="ARBA" id="ARBA00022553"/>
    </source>
</evidence>
<dbReference type="Pfam" id="PF00072">
    <property type="entry name" value="Response_reg"/>
    <property type="match status" value="1"/>
</dbReference>
<evidence type="ECO:0000256" key="1">
    <source>
        <dbReference type="ARBA" id="ARBA00000085"/>
    </source>
</evidence>
<dbReference type="InterPro" id="IPR003661">
    <property type="entry name" value="HisK_dim/P_dom"/>
</dbReference>
<dbReference type="SUPFAM" id="SSF52172">
    <property type="entry name" value="CheY-like"/>
    <property type="match status" value="1"/>
</dbReference>
<dbReference type="GO" id="GO:0000155">
    <property type="term" value="F:phosphorelay sensor kinase activity"/>
    <property type="evidence" value="ECO:0007669"/>
    <property type="project" value="InterPro"/>
</dbReference>
<feature type="domain" description="Response regulatory" evidence="7">
    <location>
        <begin position="544"/>
        <end position="666"/>
    </location>
</feature>
<evidence type="ECO:0000259" key="7">
    <source>
        <dbReference type="PROSITE" id="PS50110"/>
    </source>
</evidence>
<dbReference type="InterPro" id="IPR001789">
    <property type="entry name" value="Sig_transdc_resp-reg_receiver"/>
</dbReference>
<dbReference type="EC" id="2.7.13.3" evidence="2"/>
<proteinExistence type="predicted"/>
<dbReference type="PANTHER" id="PTHR43719:SF28">
    <property type="entry name" value="PEROXIDE STRESS-ACTIVATED HISTIDINE KINASE MAK1-RELATED"/>
    <property type="match status" value="1"/>
</dbReference>
<dbReference type="PANTHER" id="PTHR43719">
    <property type="entry name" value="TWO-COMPONENT HISTIDINE KINASE"/>
    <property type="match status" value="1"/>
</dbReference>
<keyword evidence="3" id="KW-0597">Phosphoprotein</keyword>
<accession>A0A1W1ELH8</accession>
<dbReference type="InterPro" id="IPR005467">
    <property type="entry name" value="His_kinase_dom"/>
</dbReference>
<dbReference type="PRINTS" id="PR00344">
    <property type="entry name" value="BCTRLSENSOR"/>
</dbReference>
<dbReference type="SMART" id="SM00448">
    <property type="entry name" value="REC"/>
    <property type="match status" value="1"/>
</dbReference>
<dbReference type="CDD" id="cd17546">
    <property type="entry name" value="REC_hyHK_CKI1_RcsC-like"/>
    <property type="match status" value="1"/>
</dbReference>
<evidence type="ECO:0000256" key="2">
    <source>
        <dbReference type="ARBA" id="ARBA00012438"/>
    </source>
</evidence>
<keyword evidence="4" id="KW-0808">Transferase</keyword>
<dbReference type="InterPro" id="IPR036097">
    <property type="entry name" value="HisK_dim/P_sf"/>
</dbReference>
<dbReference type="Pfam" id="PF02518">
    <property type="entry name" value="HATPase_c"/>
    <property type="match status" value="1"/>
</dbReference>
<dbReference type="PROSITE" id="PS50110">
    <property type="entry name" value="RESPONSE_REGULATORY"/>
    <property type="match status" value="1"/>
</dbReference>
<reference evidence="8" key="1">
    <citation type="submission" date="2016-10" db="EMBL/GenBank/DDBJ databases">
        <authorList>
            <person name="de Groot N.N."/>
        </authorList>
    </citation>
    <scope>NUCLEOTIDE SEQUENCE</scope>
</reference>
<protein>
    <recommendedName>
        <fullName evidence="2">histidine kinase</fullName>
        <ecNumber evidence="2">2.7.13.3</ecNumber>
    </recommendedName>
</protein>
<dbReference type="Gene3D" id="3.30.450.40">
    <property type="match status" value="1"/>
</dbReference>
<comment type="catalytic activity">
    <reaction evidence="1">
        <text>ATP + protein L-histidine = ADP + protein N-phospho-L-histidine.</text>
        <dbReference type="EC" id="2.7.13.3"/>
    </reaction>
</comment>
<feature type="domain" description="Histidine kinase" evidence="6">
    <location>
        <begin position="200"/>
        <end position="419"/>
    </location>
</feature>
<dbReference type="SUPFAM" id="SSF47384">
    <property type="entry name" value="Homodimeric domain of signal transducing histidine kinase"/>
    <property type="match status" value="1"/>
</dbReference>
<keyword evidence="5 8" id="KW-0418">Kinase</keyword>
<dbReference type="InterPro" id="IPR011006">
    <property type="entry name" value="CheY-like_superfamily"/>
</dbReference>
<dbReference type="Gene3D" id="3.40.50.2300">
    <property type="match status" value="1"/>
</dbReference>
<dbReference type="CDD" id="cd00082">
    <property type="entry name" value="HisKA"/>
    <property type="match status" value="1"/>
</dbReference>
<dbReference type="Pfam" id="PF00512">
    <property type="entry name" value="HisKA"/>
    <property type="match status" value="1"/>
</dbReference>
<dbReference type="EMBL" id="FRYL01000045">
    <property type="protein sequence ID" value="SHO81642.1"/>
    <property type="molecule type" value="Genomic_DNA"/>
</dbReference>
<evidence type="ECO:0000256" key="4">
    <source>
        <dbReference type="ARBA" id="ARBA00022679"/>
    </source>
</evidence>
<evidence type="ECO:0000259" key="6">
    <source>
        <dbReference type="PROSITE" id="PS50109"/>
    </source>
</evidence>
<dbReference type="InterPro" id="IPR029016">
    <property type="entry name" value="GAF-like_dom_sf"/>
</dbReference>
<dbReference type="PROSITE" id="PS50109">
    <property type="entry name" value="HIS_KIN"/>
    <property type="match status" value="1"/>
</dbReference>
<gene>
    <name evidence="8" type="ORF">MNB_SV-15-1188</name>
</gene>
<dbReference type="InterPro" id="IPR036890">
    <property type="entry name" value="HATPase_C_sf"/>
</dbReference>
<dbReference type="FunFam" id="3.30.565.10:FF:000006">
    <property type="entry name" value="Sensor histidine kinase WalK"/>
    <property type="match status" value="1"/>
</dbReference>
<evidence type="ECO:0000256" key="5">
    <source>
        <dbReference type="ARBA" id="ARBA00022777"/>
    </source>
</evidence>
<dbReference type="InterPro" id="IPR004358">
    <property type="entry name" value="Sig_transdc_His_kin-like_C"/>
</dbReference>
<evidence type="ECO:0000313" key="8">
    <source>
        <dbReference type="EMBL" id="SHO81642.1"/>
    </source>
</evidence>
<dbReference type="SMART" id="SM00388">
    <property type="entry name" value="HisKA"/>
    <property type="match status" value="1"/>
</dbReference>
<dbReference type="Gene3D" id="1.10.287.130">
    <property type="match status" value="1"/>
</dbReference>
<dbReference type="InterPro" id="IPR050956">
    <property type="entry name" value="2C_system_His_kinase"/>
</dbReference>
<dbReference type="SMART" id="SM00387">
    <property type="entry name" value="HATPase_c"/>
    <property type="match status" value="1"/>
</dbReference>
<dbReference type="AlphaFoldDB" id="A0A1W1ELH8"/>
<dbReference type="InterPro" id="IPR003594">
    <property type="entry name" value="HATPase_dom"/>
</dbReference>
<dbReference type="SUPFAM" id="SSF55781">
    <property type="entry name" value="GAF domain-like"/>
    <property type="match status" value="1"/>
</dbReference>